<dbReference type="PANTHER" id="PTHR34365">
    <property type="entry name" value="ENOLASE (DUF1399)"/>
    <property type="match status" value="1"/>
</dbReference>
<dbReference type="Proteomes" id="UP000663854">
    <property type="component" value="Unassembled WGS sequence"/>
</dbReference>
<dbReference type="SUPFAM" id="SSF81383">
    <property type="entry name" value="F-box domain"/>
    <property type="match status" value="1"/>
</dbReference>
<comment type="caution">
    <text evidence="2">The sequence shown here is derived from an EMBL/GenBank/DDBJ whole genome shotgun (WGS) entry which is preliminary data.</text>
</comment>
<proteinExistence type="predicted"/>
<evidence type="ECO:0000259" key="1">
    <source>
        <dbReference type="PROSITE" id="PS50181"/>
    </source>
</evidence>
<dbReference type="Gene3D" id="1.20.1280.50">
    <property type="match status" value="1"/>
</dbReference>
<reference evidence="2" key="1">
    <citation type="submission" date="2021-02" db="EMBL/GenBank/DDBJ databases">
        <authorList>
            <person name="Nowell W R."/>
        </authorList>
    </citation>
    <scope>NUCLEOTIDE SEQUENCE</scope>
</reference>
<protein>
    <recommendedName>
        <fullName evidence="1">F-box domain-containing protein</fullName>
    </recommendedName>
</protein>
<feature type="domain" description="F-box" evidence="1">
    <location>
        <begin position="1"/>
        <end position="41"/>
    </location>
</feature>
<dbReference type="Pfam" id="PF12937">
    <property type="entry name" value="F-box-like"/>
    <property type="match status" value="1"/>
</dbReference>
<dbReference type="InterPro" id="IPR009836">
    <property type="entry name" value="GRDP-like"/>
</dbReference>
<dbReference type="Pfam" id="PF07173">
    <property type="entry name" value="GRDP-like"/>
    <property type="match status" value="2"/>
</dbReference>
<accession>A0A814MXG2</accession>
<name>A0A814MXG2_9BILA</name>
<gene>
    <name evidence="3" type="ORF">JXQ802_LOCUS28258</name>
    <name evidence="2" type="ORF">PYM288_LOCUS18877</name>
</gene>
<evidence type="ECO:0000313" key="4">
    <source>
        <dbReference type="Proteomes" id="UP000663854"/>
    </source>
</evidence>
<dbReference type="InterPro" id="IPR001810">
    <property type="entry name" value="F-box_dom"/>
</dbReference>
<dbReference type="EMBL" id="CAJNOL010001052">
    <property type="protein sequence ID" value="CAF1276357.1"/>
    <property type="molecule type" value="Genomic_DNA"/>
</dbReference>
<dbReference type="SMART" id="SM00256">
    <property type="entry name" value="FBOX"/>
    <property type="match status" value="1"/>
</dbReference>
<dbReference type="Proteomes" id="UP000663870">
    <property type="component" value="Unassembled WGS sequence"/>
</dbReference>
<dbReference type="AlphaFoldDB" id="A0A814MXG2"/>
<sequence length="374" mass="45080">MPTEMILKIFELLSVRDLENVSLVCRYFKMIVDHDIIWKTRCNSCGLKYSSSRYPVRSKNNELFLPILGFNQHLNLSSNITIQLSVNIDKTVYVLILLLEKASKFQNKWLLYPTKFLIPTIDIEIVWQTHLLRPLIYQDDCLRLFHQIIDHSLLLDHTQQSFKEQSFLDTLHLYEKHFHERYCTLPLNKISSCNSIDRYQYLIPIYSYWDETFFKFSSYPLNDYENPFSFTEVDIILDANWINSCKIFMNRIDFEIHMDFWNINPLKSIDLNSSVIKGLKKSYERFLYITAKYAPTKQYDLIHPTYAIDIIWHCHMQEPLKYANDCNRLVDYLIDHYTWPSIDKYQIKQSCQKLNRYWKEEFHNDMSIDHVEYD</sequence>
<dbReference type="PANTHER" id="PTHR34365:SF7">
    <property type="entry name" value="GLYCINE-RICH DOMAIN-CONTAINING PROTEIN 1"/>
    <property type="match status" value="1"/>
</dbReference>
<dbReference type="EMBL" id="CAJNOH010000599">
    <property type="protein sequence ID" value="CAF1085074.1"/>
    <property type="molecule type" value="Genomic_DNA"/>
</dbReference>
<evidence type="ECO:0000313" key="3">
    <source>
        <dbReference type="EMBL" id="CAF1276357.1"/>
    </source>
</evidence>
<dbReference type="PROSITE" id="PS50181">
    <property type="entry name" value="FBOX"/>
    <property type="match status" value="1"/>
</dbReference>
<organism evidence="2 4">
    <name type="scientific">Rotaria sordida</name>
    <dbReference type="NCBI Taxonomy" id="392033"/>
    <lineage>
        <taxon>Eukaryota</taxon>
        <taxon>Metazoa</taxon>
        <taxon>Spiralia</taxon>
        <taxon>Gnathifera</taxon>
        <taxon>Rotifera</taxon>
        <taxon>Eurotatoria</taxon>
        <taxon>Bdelloidea</taxon>
        <taxon>Philodinida</taxon>
        <taxon>Philodinidae</taxon>
        <taxon>Rotaria</taxon>
    </lineage>
</organism>
<dbReference type="InterPro" id="IPR036047">
    <property type="entry name" value="F-box-like_dom_sf"/>
</dbReference>
<evidence type="ECO:0000313" key="5">
    <source>
        <dbReference type="Proteomes" id="UP000663870"/>
    </source>
</evidence>
<evidence type="ECO:0000313" key="2">
    <source>
        <dbReference type="EMBL" id="CAF1085074.1"/>
    </source>
</evidence>
<keyword evidence="5" id="KW-1185">Reference proteome</keyword>